<dbReference type="Pfam" id="PF00149">
    <property type="entry name" value="Metallophos"/>
    <property type="match status" value="1"/>
</dbReference>
<dbReference type="EMBL" id="CADCXU010036160">
    <property type="protein sequence ID" value="CAB0020984.1"/>
    <property type="molecule type" value="Genomic_DNA"/>
</dbReference>
<evidence type="ECO:0000313" key="4">
    <source>
        <dbReference type="Proteomes" id="UP000479000"/>
    </source>
</evidence>
<dbReference type="PANTHER" id="PTHR14795">
    <property type="entry name" value="HELICASE RELATED"/>
    <property type="match status" value="1"/>
</dbReference>
<protein>
    <recommendedName>
        <fullName evidence="2">Calcineurin-like phosphoesterase domain-containing protein</fullName>
    </recommendedName>
</protein>
<evidence type="ECO:0000259" key="2">
    <source>
        <dbReference type="Pfam" id="PF00149"/>
    </source>
</evidence>
<dbReference type="SUPFAM" id="SSF56300">
    <property type="entry name" value="Metallo-dependent phosphatases"/>
    <property type="match status" value="1"/>
</dbReference>
<dbReference type="GO" id="GO:0016787">
    <property type="term" value="F:hydrolase activity"/>
    <property type="evidence" value="ECO:0007669"/>
    <property type="project" value="InterPro"/>
</dbReference>
<sequence length="318" mass="35934">MPVGPAIADSSENIMWFIQISDLHISKFPDAMDRRVAELREFCRRTVRAINPAVVLASGDLTDAKTDTHMGSKQYHEEWSMYSDVLEKSGVKKLVPWLDIRGNHDNFNVPGIKSKKNLFRKFSSQGPAHESSYLHITTIGKLRYAFIGVDACPDQGMKRPLNFLGDLSKDEILRLTVLDRTAMTESNYTIWFGHYPTSCINQNQDLRQLIGSRKESLAYLSGHFHTLLDYVPRMHTIQKEHYLELELGDWKDNRLFRVAAIDHGVFSFVDVKHGDWPPMLCVTSKYVKGPRAGPGPLGPRAPGILPPLPPPLDGPGYH</sequence>
<feature type="region of interest" description="Disordered" evidence="1">
    <location>
        <begin position="293"/>
        <end position="318"/>
    </location>
</feature>
<name>A0A6H5HSA6_9HEMI</name>
<accession>A0A6H5HSA6</accession>
<evidence type="ECO:0000256" key="1">
    <source>
        <dbReference type="SAM" id="MobiDB-lite"/>
    </source>
</evidence>
<dbReference type="AlphaFoldDB" id="A0A6H5HSA6"/>
<keyword evidence="4" id="KW-1185">Reference proteome</keyword>
<proteinExistence type="predicted"/>
<gene>
    <name evidence="3" type="ORF">NTEN_LOCUS24509</name>
</gene>
<feature type="compositionally biased region" description="Pro residues" evidence="1">
    <location>
        <begin position="296"/>
        <end position="318"/>
    </location>
</feature>
<reference evidence="3 4" key="1">
    <citation type="submission" date="2020-02" db="EMBL/GenBank/DDBJ databases">
        <authorList>
            <person name="Ferguson B K."/>
        </authorList>
    </citation>
    <scope>NUCLEOTIDE SEQUENCE [LARGE SCALE GENOMIC DNA]</scope>
</reference>
<dbReference type="InterPro" id="IPR029052">
    <property type="entry name" value="Metallo-depent_PP-like"/>
</dbReference>
<dbReference type="Proteomes" id="UP000479000">
    <property type="component" value="Unassembled WGS sequence"/>
</dbReference>
<feature type="non-terminal residue" evidence="3">
    <location>
        <position position="318"/>
    </location>
</feature>
<dbReference type="Gene3D" id="3.60.21.10">
    <property type="match status" value="1"/>
</dbReference>
<organism evidence="3 4">
    <name type="scientific">Nesidiocoris tenuis</name>
    <dbReference type="NCBI Taxonomy" id="355587"/>
    <lineage>
        <taxon>Eukaryota</taxon>
        <taxon>Metazoa</taxon>
        <taxon>Ecdysozoa</taxon>
        <taxon>Arthropoda</taxon>
        <taxon>Hexapoda</taxon>
        <taxon>Insecta</taxon>
        <taxon>Pterygota</taxon>
        <taxon>Neoptera</taxon>
        <taxon>Paraneoptera</taxon>
        <taxon>Hemiptera</taxon>
        <taxon>Heteroptera</taxon>
        <taxon>Panheteroptera</taxon>
        <taxon>Cimicomorpha</taxon>
        <taxon>Miridae</taxon>
        <taxon>Dicyphina</taxon>
        <taxon>Nesidiocoris</taxon>
    </lineage>
</organism>
<dbReference type="PANTHER" id="PTHR14795:SF0">
    <property type="entry name" value="TRANSMEMBRANE PROTEIN 62"/>
    <property type="match status" value="1"/>
</dbReference>
<dbReference type="OrthoDB" id="27234at2759"/>
<feature type="domain" description="Calcineurin-like phosphoesterase" evidence="2">
    <location>
        <begin position="15"/>
        <end position="225"/>
    </location>
</feature>
<evidence type="ECO:0000313" key="3">
    <source>
        <dbReference type="EMBL" id="CAB0020984.1"/>
    </source>
</evidence>
<dbReference type="InterPro" id="IPR004843">
    <property type="entry name" value="Calcineurin-like_PHP"/>
</dbReference>